<dbReference type="PANTHER" id="PTHR34408">
    <property type="entry name" value="FAMILY PROTEIN, PUTATIVE-RELATED"/>
    <property type="match status" value="1"/>
</dbReference>
<dbReference type="SMART" id="SM00287">
    <property type="entry name" value="SH3b"/>
    <property type="match status" value="4"/>
</dbReference>
<comment type="caution">
    <text evidence="5">The sequence shown here is derived from an EMBL/GenBank/DDBJ whole genome shotgun (WGS) entry which is preliminary data.</text>
</comment>
<dbReference type="Pfam" id="PF01520">
    <property type="entry name" value="Amidase_3"/>
    <property type="match status" value="1"/>
</dbReference>
<dbReference type="AlphaFoldDB" id="A0A316D7K3"/>
<dbReference type="GO" id="GO:0009253">
    <property type="term" value="P:peptidoglycan catabolic process"/>
    <property type="evidence" value="ECO:0007669"/>
    <property type="project" value="InterPro"/>
</dbReference>
<proteinExistence type="predicted"/>
<feature type="domain" description="SH3b" evidence="4">
    <location>
        <begin position="174"/>
        <end position="236"/>
    </location>
</feature>
<sequence length="512" mass="55496">MNRKSILVALVICFSLLFSVVAVAADNGRYVKVIAYDVNIRAGASTEDPVVGHADYGDQLTVLTAENGWYHVQVENGKTGWIHASLVKEGGRFATSNPTISVAEATVASLNVRGGASTSFEVVTTIQPGTPYPVLQQSADWVQIRLPDERVGWVAKSYVTLNEAKAKRNAQAEQERATVLIDSLNVRADPSQSAPILGTLKQGDLVQVTQEDSAWMQIDWQGRKAYVKAEYLKLPGKPLPSTETVPGPKTSDIGNPTLTLQDTTNIRSGPGTNFALLETGAAGSTYPVTGKSGKWLEINLANGQRAWVAGWLPQVNGDITHLPERGQSLDGVLHGKTIVLDAGHGGYDVGAIGRSTGVYEKDLTLPLTRLLANKLTATGARVVLTRSDDQFISLDERVQTSKQEACDAFVSLHYNTNADPNLSGTMTFSYNETGLDRELASRIQDQLVQHLGLPDHGTRFGDYYVLRENPQPAVLIETAFLTNQRDEQKAKDPQFQDAAAEAIFQALVETLK</sequence>
<dbReference type="InterPro" id="IPR017293">
    <property type="entry name" value="N-acetylmuramoyl-L-ala_amidase"/>
</dbReference>
<feature type="chain" id="PRO_5016275212" evidence="3">
    <location>
        <begin position="25"/>
        <end position="512"/>
    </location>
</feature>
<dbReference type="PROSITE" id="PS51781">
    <property type="entry name" value="SH3B"/>
    <property type="match status" value="4"/>
</dbReference>
<protein>
    <submittedName>
        <fullName evidence="5">N-acetylmuramoyl-L-alanine amidase</fullName>
    </submittedName>
</protein>
<evidence type="ECO:0000313" key="5">
    <source>
        <dbReference type="EMBL" id="PWK09058.1"/>
    </source>
</evidence>
<evidence type="ECO:0000256" key="2">
    <source>
        <dbReference type="ARBA" id="ARBA00023316"/>
    </source>
</evidence>
<keyword evidence="1" id="KW-0378">Hydrolase</keyword>
<gene>
    <name evidence="5" type="ORF">C7459_114126</name>
</gene>
<dbReference type="GO" id="GO:0071555">
    <property type="term" value="P:cell wall organization"/>
    <property type="evidence" value="ECO:0007669"/>
    <property type="project" value="UniProtKB-KW"/>
</dbReference>
<keyword evidence="3" id="KW-0732">Signal</keyword>
<evidence type="ECO:0000256" key="3">
    <source>
        <dbReference type="SAM" id="SignalP"/>
    </source>
</evidence>
<feature type="domain" description="SH3b" evidence="4">
    <location>
        <begin position="251"/>
        <end position="316"/>
    </location>
</feature>
<name>A0A316D7K3_9BACL</name>
<dbReference type="InterPro" id="IPR002508">
    <property type="entry name" value="MurNAc-LAA_cat"/>
</dbReference>
<dbReference type="RefSeq" id="WP_109690306.1">
    <property type="nucleotide sequence ID" value="NZ_QGGL01000014.1"/>
</dbReference>
<dbReference type="Pfam" id="PF08239">
    <property type="entry name" value="SH3_3"/>
    <property type="match status" value="4"/>
</dbReference>
<dbReference type="PANTHER" id="PTHR34408:SF1">
    <property type="entry name" value="GLYCOSYL HYDROLASE FAMILY 19 DOMAIN-CONTAINING PROTEIN HI_1415"/>
    <property type="match status" value="1"/>
</dbReference>
<dbReference type="EMBL" id="QGGL01000014">
    <property type="protein sequence ID" value="PWK09058.1"/>
    <property type="molecule type" value="Genomic_DNA"/>
</dbReference>
<dbReference type="InterPro" id="IPR003646">
    <property type="entry name" value="SH3-like_bac-type"/>
</dbReference>
<evidence type="ECO:0000259" key="4">
    <source>
        <dbReference type="PROSITE" id="PS51781"/>
    </source>
</evidence>
<keyword evidence="2" id="KW-0961">Cell wall biogenesis/degradation</keyword>
<keyword evidence="6" id="KW-1185">Reference proteome</keyword>
<dbReference type="Proteomes" id="UP000245634">
    <property type="component" value="Unassembled WGS sequence"/>
</dbReference>
<dbReference type="CDD" id="cd02696">
    <property type="entry name" value="MurNAc-LAA"/>
    <property type="match status" value="1"/>
</dbReference>
<feature type="signal peptide" evidence="3">
    <location>
        <begin position="1"/>
        <end position="24"/>
    </location>
</feature>
<evidence type="ECO:0000256" key="1">
    <source>
        <dbReference type="ARBA" id="ARBA00022801"/>
    </source>
</evidence>
<dbReference type="SUPFAM" id="SSF50044">
    <property type="entry name" value="SH3-domain"/>
    <property type="match status" value="1"/>
</dbReference>
<evidence type="ECO:0000313" key="6">
    <source>
        <dbReference type="Proteomes" id="UP000245634"/>
    </source>
</evidence>
<feature type="domain" description="SH3b" evidence="4">
    <location>
        <begin position="100"/>
        <end position="163"/>
    </location>
</feature>
<feature type="domain" description="SH3b" evidence="4">
    <location>
        <begin position="26"/>
        <end position="91"/>
    </location>
</feature>
<dbReference type="OrthoDB" id="9806267at2"/>
<dbReference type="Gene3D" id="2.30.30.40">
    <property type="entry name" value="SH3 Domains"/>
    <property type="match status" value="4"/>
</dbReference>
<dbReference type="Gene3D" id="3.40.630.40">
    <property type="entry name" value="Zn-dependent exopeptidases"/>
    <property type="match status" value="1"/>
</dbReference>
<dbReference type="InterPro" id="IPR036028">
    <property type="entry name" value="SH3-like_dom_sf"/>
</dbReference>
<dbReference type="CDD" id="cd00174">
    <property type="entry name" value="SH3"/>
    <property type="match status" value="1"/>
</dbReference>
<dbReference type="InterPro" id="IPR052354">
    <property type="entry name" value="Cell_Wall_Dynamics_Protein"/>
</dbReference>
<reference evidence="5 6" key="1">
    <citation type="submission" date="2018-05" db="EMBL/GenBank/DDBJ databases">
        <title>Genomic Encyclopedia of Type Strains, Phase IV (KMG-IV): sequencing the most valuable type-strain genomes for metagenomic binning, comparative biology and taxonomic classification.</title>
        <authorList>
            <person name="Goeker M."/>
        </authorList>
    </citation>
    <scope>NUCLEOTIDE SEQUENCE [LARGE SCALE GENOMIC DNA]</scope>
    <source>
        <strain evidence="5 6">DSM 18773</strain>
    </source>
</reference>
<dbReference type="SMART" id="SM00646">
    <property type="entry name" value="Ami_3"/>
    <property type="match status" value="1"/>
</dbReference>
<dbReference type="PIRSF" id="PIRSF037846">
    <property type="entry name" value="Autolysin_YrvJ_prd"/>
    <property type="match status" value="1"/>
</dbReference>
<accession>A0A316D7K3</accession>
<dbReference type="SUPFAM" id="SSF53187">
    <property type="entry name" value="Zn-dependent exopeptidases"/>
    <property type="match status" value="1"/>
</dbReference>
<organism evidence="5 6">
    <name type="scientific">Tumebacillus permanentifrigoris</name>
    <dbReference type="NCBI Taxonomy" id="378543"/>
    <lineage>
        <taxon>Bacteria</taxon>
        <taxon>Bacillati</taxon>
        <taxon>Bacillota</taxon>
        <taxon>Bacilli</taxon>
        <taxon>Bacillales</taxon>
        <taxon>Alicyclobacillaceae</taxon>
        <taxon>Tumebacillus</taxon>
    </lineage>
</organism>
<dbReference type="GO" id="GO:0008745">
    <property type="term" value="F:N-acetylmuramoyl-L-alanine amidase activity"/>
    <property type="evidence" value="ECO:0007669"/>
    <property type="project" value="InterPro"/>
</dbReference>